<comment type="caution">
    <text evidence="1">The sequence shown here is derived from an EMBL/GenBank/DDBJ whole genome shotgun (WGS) entry which is preliminary data.</text>
</comment>
<accession>A0A6L3Z0G5</accession>
<organism evidence="1 2">
    <name type="scientific">Brucella anthropi</name>
    <name type="common">Ochrobactrum anthropi</name>
    <dbReference type="NCBI Taxonomy" id="529"/>
    <lineage>
        <taxon>Bacteria</taxon>
        <taxon>Pseudomonadati</taxon>
        <taxon>Pseudomonadota</taxon>
        <taxon>Alphaproteobacteria</taxon>
        <taxon>Hyphomicrobiales</taxon>
        <taxon>Brucellaceae</taxon>
        <taxon>Brucella/Ochrobactrum group</taxon>
        <taxon>Brucella</taxon>
    </lineage>
</organism>
<dbReference type="Proteomes" id="UP000481876">
    <property type="component" value="Unassembled WGS sequence"/>
</dbReference>
<sequence length="113" mass="12124">MQENLTDVALELSDRLKAARDNGQYSEEIGVTITRLLTSEGDSSVDVLAALSVCSSILQNILDSRKCDRDLCFQLGQSQILMGKAIDILESQTGVSSGSFLGLETDAVMPLAQ</sequence>
<proteinExistence type="predicted"/>
<name>A0A6L3Z0G5_BRUAN</name>
<dbReference type="AlphaFoldDB" id="A0A6L3Z0G5"/>
<dbReference type="EMBL" id="WBWS01000028">
    <property type="protein sequence ID" value="KAB2763063.1"/>
    <property type="molecule type" value="Genomic_DNA"/>
</dbReference>
<gene>
    <name evidence="1" type="ORF">F9L04_21745</name>
</gene>
<evidence type="ECO:0000313" key="1">
    <source>
        <dbReference type="EMBL" id="KAB2763063.1"/>
    </source>
</evidence>
<protein>
    <submittedName>
        <fullName evidence="1">Uncharacterized protein</fullName>
    </submittedName>
</protein>
<dbReference type="RefSeq" id="WP_151664239.1">
    <property type="nucleotide sequence ID" value="NZ_CP103345.1"/>
</dbReference>
<reference evidence="1 2" key="1">
    <citation type="submission" date="2019-09" db="EMBL/GenBank/DDBJ databases">
        <title>Taxonomic organization of the family Brucellaceae based on a phylogenomic approach.</title>
        <authorList>
            <person name="Leclercq S."/>
            <person name="Cloeckaert A."/>
            <person name="Zygmunt M.S."/>
        </authorList>
    </citation>
    <scope>NUCLEOTIDE SEQUENCE [LARGE SCALE GENOMIC DNA]</scope>
    <source>
        <strain evidence="1 2">LMG 3313</strain>
    </source>
</reference>
<evidence type="ECO:0000313" key="2">
    <source>
        <dbReference type="Proteomes" id="UP000481876"/>
    </source>
</evidence>